<feature type="domain" description="Sodium symporter small subunit" evidence="2">
    <location>
        <begin position="17"/>
        <end position="90"/>
    </location>
</feature>
<evidence type="ECO:0000259" key="2">
    <source>
        <dbReference type="Pfam" id="PF13937"/>
    </source>
</evidence>
<reference evidence="4" key="1">
    <citation type="submission" date="2016-11" db="EMBL/GenBank/DDBJ databases">
        <authorList>
            <person name="Varghese N."/>
            <person name="Submissions S."/>
        </authorList>
    </citation>
    <scope>NUCLEOTIDE SEQUENCE [LARGE SCALE GENOMIC DNA]</scope>
    <source>
        <strain evidence="4">DSM 26134</strain>
    </source>
</reference>
<name>A0A1M6Q1I7_REIAG</name>
<keyword evidence="1" id="KW-0472">Membrane</keyword>
<dbReference type="Proteomes" id="UP000184474">
    <property type="component" value="Unassembled WGS sequence"/>
</dbReference>
<gene>
    <name evidence="3" type="ORF">SAMN04488028_103133</name>
</gene>
<protein>
    <submittedName>
        <fullName evidence="3">Putative solute:sodium symporter small subunit</fullName>
    </submittedName>
</protein>
<dbReference type="Pfam" id="PF13937">
    <property type="entry name" value="DUF4212"/>
    <property type="match status" value="1"/>
</dbReference>
<dbReference type="NCBIfam" id="TIGR03647">
    <property type="entry name" value="Na_symport_sm"/>
    <property type="match status" value="1"/>
</dbReference>
<evidence type="ECO:0000313" key="4">
    <source>
        <dbReference type="Proteomes" id="UP000184474"/>
    </source>
</evidence>
<organism evidence="3 4">
    <name type="scientific">Reichenbachiella agariperforans</name>
    <dbReference type="NCBI Taxonomy" id="156994"/>
    <lineage>
        <taxon>Bacteria</taxon>
        <taxon>Pseudomonadati</taxon>
        <taxon>Bacteroidota</taxon>
        <taxon>Cytophagia</taxon>
        <taxon>Cytophagales</taxon>
        <taxon>Reichenbachiellaceae</taxon>
        <taxon>Reichenbachiella</taxon>
    </lineage>
</organism>
<keyword evidence="1" id="KW-1133">Transmembrane helix</keyword>
<feature type="transmembrane region" description="Helical" evidence="1">
    <location>
        <begin position="62"/>
        <end position="83"/>
    </location>
</feature>
<dbReference type="InterPro" id="IPR019886">
    <property type="entry name" value="Na_symporter_ssu"/>
</dbReference>
<dbReference type="STRING" id="156994.SAMN04488028_103133"/>
<sequence length="96" mass="11567">MMEFENLDMIMKDNEGHKRYWKTNLRYLVILLVIWFLVSFGFGIIWVDELNTIRLGGFKLGFWFAQQGSIYVFVVLIFTYVWLMNRLDKTSNLDEN</sequence>
<feature type="transmembrane region" description="Helical" evidence="1">
    <location>
        <begin position="27"/>
        <end position="47"/>
    </location>
</feature>
<keyword evidence="1" id="KW-0812">Transmembrane</keyword>
<evidence type="ECO:0000313" key="3">
    <source>
        <dbReference type="EMBL" id="SHK13997.1"/>
    </source>
</evidence>
<proteinExistence type="predicted"/>
<dbReference type="AlphaFoldDB" id="A0A1M6Q1I7"/>
<keyword evidence="4" id="KW-1185">Reference proteome</keyword>
<dbReference type="EMBL" id="FRAA01000003">
    <property type="protein sequence ID" value="SHK13997.1"/>
    <property type="molecule type" value="Genomic_DNA"/>
</dbReference>
<evidence type="ECO:0000256" key="1">
    <source>
        <dbReference type="SAM" id="Phobius"/>
    </source>
</evidence>
<accession>A0A1M6Q1I7</accession>